<dbReference type="PANTHER" id="PTHR47623:SF1">
    <property type="entry name" value="OS09G0287300 PROTEIN"/>
    <property type="match status" value="1"/>
</dbReference>
<comment type="caution">
    <text evidence="1">The sequence shown here is derived from an EMBL/GenBank/DDBJ whole genome shotgun (WGS) entry which is preliminary data.</text>
</comment>
<protein>
    <submittedName>
        <fullName evidence="1">Histidine phosphatase family protein</fullName>
    </submittedName>
</protein>
<dbReference type="AlphaFoldDB" id="A0A6N8DTJ4"/>
<dbReference type="SMART" id="SM00855">
    <property type="entry name" value="PGAM"/>
    <property type="match status" value="1"/>
</dbReference>
<organism evidence="1 2">
    <name type="scientific">Rhodoblastus acidophilus</name>
    <name type="common">Rhodopseudomonas acidophila</name>
    <dbReference type="NCBI Taxonomy" id="1074"/>
    <lineage>
        <taxon>Bacteria</taxon>
        <taxon>Pseudomonadati</taxon>
        <taxon>Pseudomonadota</taxon>
        <taxon>Alphaproteobacteria</taxon>
        <taxon>Hyphomicrobiales</taxon>
        <taxon>Rhodoblastaceae</taxon>
        <taxon>Rhodoblastus</taxon>
    </lineage>
</organism>
<dbReference type="Pfam" id="PF00300">
    <property type="entry name" value="His_Phos_1"/>
    <property type="match status" value="1"/>
</dbReference>
<dbReference type="PANTHER" id="PTHR47623">
    <property type="entry name" value="OS09G0287300 PROTEIN"/>
    <property type="match status" value="1"/>
</dbReference>
<dbReference type="EMBL" id="WNKS01000023">
    <property type="protein sequence ID" value="MTV32885.1"/>
    <property type="molecule type" value="Genomic_DNA"/>
</dbReference>
<sequence>MTRNLFLLRHAKSSWDEPDLADHDRPLAKRGRKAGELLRAFFKTRDIRPDLVLVSSARRAQETFEALQFRDAPHKTLPALYHAAPEAILDIIRAAPEKAERVLVIGHNPGLQDFALLFCANRGDELARRMADSFPTGGFAQFEADRPWALLEMGCGKLTGFVTPRELKG</sequence>
<accession>A0A6N8DTJ4</accession>
<dbReference type="RefSeq" id="WP_155447567.1">
    <property type="nucleotide sequence ID" value="NZ_JAOQNR010000022.1"/>
</dbReference>
<evidence type="ECO:0000313" key="1">
    <source>
        <dbReference type="EMBL" id="MTV32885.1"/>
    </source>
</evidence>
<proteinExistence type="predicted"/>
<dbReference type="OrthoDB" id="9810154at2"/>
<name>A0A6N8DTJ4_RHOAC</name>
<dbReference type="CDD" id="cd07067">
    <property type="entry name" value="HP_PGM_like"/>
    <property type="match status" value="1"/>
</dbReference>
<dbReference type="InterPro" id="IPR013078">
    <property type="entry name" value="His_Pase_superF_clade-1"/>
</dbReference>
<gene>
    <name evidence="1" type="ORF">GJ654_18045</name>
</gene>
<dbReference type="InterPro" id="IPR029033">
    <property type="entry name" value="His_PPase_superfam"/>
</dbReference>
<dbReference type="SUPFAM" id="SSF53254">
    <property type="entry name" value="Phosphoglycerate mutase-like"/>
    <property type="match status" value="1"/>
</dbReference>
<evidence type="ECO:0000313" key="2">
    <source>
        <dbReference type="Proteomes" id="UP000439113"/>
    </source>
</evidence>
<dbReference type="Proteomes" id="UP000439113">
    <property type="component" value="Unassembled WGS sequence"/>
</dbReference>
<dbReference type="Gene3D" id="3.40.50.1240">
    <property type="entry name" value="Phosphoglycerate mutase-like"/>
    <property type="match status" value="1"/>
</dbReference>
<reference evidence="1 2" key="1">
    <citation type="submission" date="2019-11" db="EMBL/GenBank/DDBJ databases">
        <title>Whole-genome sequence of a Rhodoblastus acidophilus DSM 142.</title>
        <authorList>
            <person name="Kyndt J.A."/>
            <person name="Meyer T.E."/>
        </authorList>
    </citation>
    <scope>NUCLEOTIDE SEQUENCE [LARGE SCALE GENOMIC DNA]</scope>
    <source>
        <strain evidence="1 2">DSM 142</strain>
    </source>
</reference>